<evidence type="ECO:0000313" key="3">
    <source>
        <dbReference type="Proteomes" id="UP000483820"/>
    </source>
</evidence>
<sequence>MPSALHVKRAPRGVPKAQRETVVKNPKFVAMEKDQLMEMSNLFAQRNKSRGEQRDKIQKAINLKVASWNDNVLLGKTKFDLHGMTPDAAVDFVLEKIKKKGNYGELTLITYREKHSTRGIPRIKMMLVDKFTGRSRCSIKEEVGNPGRLVLNLW</sequence>
<dbReference type="KEGG" id="crq:GCK72_001665"/>
<organism evidence="2 3">
    <name type="scientific">Caenorhabditis remanei</name>
    <name type="common">Caenorhabditis vulgaris</name>
    <dbReference type="NCBI Taxonomy" id="31234"/>
    <lineage>
        <taxon>Eukaryota</taxon>
        <taxon>Metazoa</taxon>
        <taxon>Ecdysozoa</taxon>
        <taxon>Nematoda</taxon>
        <taxon>Chromadorea</taxon>
        <taxon>Rhabditida</taxon>
        <taxon>Rhabditina</taxon>
        <taxon>Rhabditomorpha</taxon>
        <taxon>Rhabditoidea</taxon>
        <taxon>Rhabditidae</taxon>
        <taxon>Peloderinae</taxon>
        <taxon>Caenorhabditis</taxon>
    </lineage>
</organism>
<dbReference type="Proteomes" id="UP000483820">
    <property type="component" value="Chromosome I"/>
</dbReference>
<protein>
    <recommendedName>
        <fullName evidence="1">Smr domain-containing protein</fullName>
    </recommendedName>
</protein>
<evidence type="ECO:0000313" key="2">
    <source>
        <dbReference type="EMBL" id="KAF1769848.1"/>
    </source>
</evidence>
<dbReference type="Gene3D" id="3.30.1370.110">
    <property type="match status" value="1"/>
</dbReference>
<dbReference type="SUPFAM" id="SSF160443">
    <property type="entry name" value="SMR domain-like"/>
    <property type="match status" value="1"/>
</dbReference>
<evidence type="ECO:0000259" key="1">
    <source>
        <dbReference type="PROSITE" id="PS50828"/>
    </source>
</evidence>
<reference evidence="2 3" key="1">
    <citation type="submission" date="2019-12" db="EMBL/GenBank/DDBJ databases">
        <title>Chromosome-level assembly of the Caenorhabditis remanei genome.</title>
        <authorList>
            <person name="Teterina A.A."/>
            <person name="Willis J.H."/>
            <person name="Phillips P.C."/>
        </authorList>
    </citation>
    <scope>NUCLEOTIDE SEQUENCE [LARGE SCALE GENOMIC DNA]</scope>
    <source>
        <strain evidence="2 3">PX506</strain>
        <tissue evidence="2">Whole organism</tissue>
    </source>
</reference>
<accession>A0A6A5HPK6</accession>
<dbReference type="EMBL" id="WUAV01000001">
    <property type="protein sequence ID" value="KAF1769848.1"/>
    <property type="molecule type" value="Genomic_DNA"/>
</dbReference>
<dbReference type="RefSeq" id="XP_053591716.1">
    <property type="nucleotide sequence ID" value="XM_053723071.1"/>
</dbReference>
<dbReference type="GeneID" id="78773296"/>
<dbReference type="InterPro" id="IPR036063">
    <property type="entry name" value="Smr_dom_sf"/>
</dbReference>
<dbReference type="CTD" id="78773296"/>
<dbReference type="AlphaFoldDB" id="A0A6A5HPK6"/>
<feature type="domain" description="Smr" evidence="1">
    <location>
        <begin position="79"/>
        <end position="154"/>
    </location>
</feature>
<gene>
    <name evidence="2" type="ORF">GCK72_001665</name>
</gene>
<proteinExistence type="predicted"/>
<dbReference type="PROSITE" id="PS50828">
    <property type="entry name" value="SMR"/>
    <property type="match status" value="1"/>
</dbReference>
<comment type="caution">
    <text evidence="2">The sequence shown here is derived from an EMBL/GenBank/DDBJ whole genome shotgun (WGS) entry which is preliminary data.</text>
</comment>
<name>A0A6A5HPK6_CAERE</name>
<dbReference type="InterPro" id="IPR002625">
    <property type="entry name" value="Smr_dom"/>
</dbReference>